<reference evidence="5 7" key="1">
    <citation type="submission" date="2017-01" db="EMBL/GenBank/DDBJ databases">
        <title>Lactobacillus chiayiensis sp. nov., a lactic acid bacterium isolated from compost.</title>
        <authorList>
            <person name="Huang C.-H."/>
        </authorList>
    </citation>
    <scope>NUCLEOTIDE SEQUENCE [LARGE SCALE GENOMIC DNA]</scope>
    <source>
        <strain evidence="5">Chh01</strain>
        <strain evidence="7">chh01</strain>
    </source>
</reference>
<evidence type="ECO:0000259" key="4">
    <source>
        <dbReference type="PROSITE" id="PS50995"/>
    </source>
</evidence>
<evidence type="ECO:0000313" key="8">
    <source>
        <dbReference type="Proteomes" id="UP001164790"/>
    </source>
</evidence>
<dbReference type="PANTHER" id="PTHR33164:SF43">
    <property type="entry name" value="HTH-TYPE TRANSCRIPTIONAL REPRESSOR YETL"/>
    <property type="match status" value="1"/>
</dbReference>
<dbReference type="GO" id="GO:0003700">
    <property type="term" value="F:DNA-binding transcription factor activity"/>
    <property type="evidence" value="ECO:0007669"/>
    <property type="project" value="InterPro"/>
</dbReference>
<organism evidence="5 7">
    <name type="scientific">Lacticaseibacillus chiayiensis</name>
    <dbReference type="NCBI Taxonomy" id="2100821"/>
    <lineage>
        <taxon>Bacteria</taxon>
        <taxon>Bacillati</taxon>
        <taxon>Bacillota</taxon>
        <taxon>Bacilli</taxon>
        <taxon>Lactobacillales</taxon>
        <taxon>Lactobacillaceae</taxon>
        <taxon>Lacticaseibacillus</taxon>
    </lineage>
</organism>
<dbReference type="SUPFAM" id="SSF46785">
    <property type="entry name" value="Winged helix' DNA-binding domain"/>
    <property type="match status" value="1"/>
</dbReference>
<proteinExistence type="predicted"/>
<evidence type="ECO:0000256" key="2">
    <source>
        <dbReference type="ARBA" id="ARBA00023125"/>
    </source>
</evidence>
<sequence>MPSEPKAALAAGKLAEYEQLSKIYDDIIKQPRPHLTVEGQGKVLLVLADEDRLSQRQLANRLAMSPQSVNEFVYKLVSRGLVTLDSSPRDKRVKLVSLTSAGRETIENAAREVPTFLRALSDDELSQLTELLDKVTKAMYTDIDNANPTAGVKLHKLFASRYLNRFKKQKM</sequence>
<dbReference type="PROSITE" id="PS50995">
    <property type="entry name" value="HTH_MARR_2"/>
    <property type="match status" value="1"/>
</dbReference>
<dbReference type="EMBL" id="MSSM01000004">
    <property type="protein sequence ID" value="RXT29744.1"/>
    <property type="molecule type" value="Genomic_DNA"/>
</dbReference>
<dbReference type="OrthoDB" id="2309055at2"/>
<dbReference type="AlphaFoldDB" id="A0A4Q1UCN5"/>
<dbReference type="Gene3D" id="1.10.10.10">
    <property type="entry name" value="Winged helix-like DNA-binding domain superfamily/Winged helix DNA-binding domain"/>
    <property type="match status" value="1"/>
</dbReference>
<dbReference type="InterPro" id="IPR036388">
    <property type="entry name" value="WH-like_DNA-bd_sf"/>
</dbReference>
<feature type="domain" description="HTH marR-type" evidence="4">
    <location>
        <begin position="1"/>
        <end position="137"/>
    </location>
</feature>
<dbReference type="GO" id="GO:0006950">
    <property type="term" value="P:response to stress"/>
    <property type="evidence" value="ECO:0007669"/>
    <property type="project" value="TreeGrafter"/>
</dbReference>
<dbReference type="Proteomes" id="UP000290475">
    <property type="component" value="Unassembled WGS sequence"/>
</dbReference>
<keyword evidence="1" id="KW-0805">Transcription regulation</keyword>
<keyword evidence="8" id="KW-1185">Reference proteome</keyword>
<evidence type="ECO:0000256" key="1">
    <source>
        <dbReference type="ARBA" id="ARBA00023015"/>
    </source>
</evidence>
<evidence type="ECO:0000256" key="3">
    <source>
        <dbReference type="ARBA" id="ARBA00023163"/>
    </source>
</evidence>
<dbReference type="GO" id="GO:0003677">
    <property type="term" value="F:DNA binding"/>
    <property type="evidence" value="ECO:0007669"/>
    <property type="project" value="UniProtKB-KW"/>
</dbReference>
<evidence type="ECO:0000313" key="7">
    <source>
        <dbReference type="Proteomes" id="UP000290475"/>
    </source>
</evidence>
<protein>
    <submittedName>
        <fullName evidence="5">MarR family transcriptional regulator</fullName>
    </submittedName>
</protein>
<reference evidence="6" key="2">
    <citation type="submission" date="2022-10" db="EMBL/GenBank/DDBJ databases">
        <title>Comparative genomic analysis and in-vitro probiotic properties of the potential probiotic L. chiayiensis AACE 3.</title>
        <authorList>
            <person name="Kang X."/>
        </authorList>
    </citation>
    <scope>NUCLEOTIDE SEQUENCE</scope>
    <source>
        <strain evidence="6">AACE 3</strain>
    </source>
</reference>
<dbReference type="PROSITE" id="PS01117">
    <property type="entry name" value="HTH_MARR_1"/>
    <property type="match status" value="1"/>
</dbReference>
<dbReference type="EMBL" id="CP107523">
    <property type="protein sequence ID" value="UYN56429.1"/>
    <property type="molecule type" value="Genomic_DNA"/>
</dbReference>
<gene>
    <name evidence="5" type="ORF">BVJ53_01965</name>
    <name evidence="6" type="ORF">OFW50_13335</name>
</gene>
<dbReference type="InterPro" id="IPR000835">
    <property type="entry name" value="HTH_MarR-typ"/>
</dbReference>
<dbReference type="RefSeq" id="WP_129300929.1">
    <property type="nucleotide sequence ID" value="NZ_CP074378.1"/>
</dbReference>
<dbReference type="PANTHER" id="PTHR33164">
    <property type="entry name" value="TRANSCRIPTIONAL REGULATOR, MARR FAMILY"/>
    <property type="match status" value="1"/>
</dbReference>
<name>A0A4Q1UCN5_9LACO</name>
<dbReference type="InterPro" id="IPR023187">
    <property type="entry name" value="Tscrpt_reg_MarR-type_CS"/>
</dbReference>
<keyword evidence="2" id="KW-0238">DNA-binding</keyword>
<evidence type="ECO:0000313" key="5">
    <source>
        <dbReference type="EMBL" id="RXT29744.1"/>
    </source>
</evidence>
<dbReference type="SMART" id="SM00347">
    <property type="entry name" value="HTH_MARR"/>
    <property type="match status" value="1"/>
</dbReference>
<dbReference type="Pfam" id="PF12802">
    <property type="entry name" value="MarR_2"/>
    <property type="match status" value="1"/>
</dbReference>
<accession>A0A4Q1UCN5</accession>
<dbReference type="InterPro" id="IPR036390">
    <property type="entry name" value="WH_DNA-bd_sf"/>
</dbReference>
<evidence type="ECO:0000313" key="6">
    <source>
        <dbReference type="EMBL" id="UYN56429.1"/>
    </source>
</evidence>
<dbReference type="InterPro" id="IPR039422">
    <property type="entry name" value="MarR/SlyA-like"/>
</dbReference>
<dbReference type="Proteomes" id="UP001164790">
    <property type="component" value="Chromosome"/>
</dbReference>
<keyword evidence="3" id="KW-0804">Transcription</keyword>